<dbReference type="PROSITE" id="PS00216">
    <property type="entry name" value="SUGAR_TRANSPORT_1"/>
    <property type="match status" value="2"/>
</dbReference>
<dbReference type="InterPro" id="IPR005829">
    <property type="entry name" value="Sugar_transporter_CS"/>
</dbReference>
<organism evidence="9 10">
    <name type="scientific">Scytalidium lignicola</name>
    <name type="common">Hyphomycete</name>
    <dbReference type="NCBI Taxonomy" id="5539"/>
    <lineage>
        <taxon>Eukaryota</taxon>
        <taxon>Fungi</taxon>
        <taxon>Dikarya</taxon>
        <taxon>Ascomycota</taxon>
        <taxon>Pezizomycotina</taxon>
        <taxon>Leotiomycetes</taxon>
        <taxon>Leotiomycetes incertae sedis</taxon>
        <taxon>Scytalidium</taxon>
    </lineage>
</organism>
<dbReference type="SUPFAM" id="SSF103473">
    <property type="entry name" value="MFS general substrate transporter"/>
    <property type="match status" value="1"/>
</dbReference>
<gene>
    <name evidence="9" type="ORF">B7463_g10189</name>
</gene>
<dbReference type="GO" id="GO:0016020">
    <property type="term" value="C:membrane"/>
    <property type="evidence" value="ECO:0007669"/>
    <property type="project" value="UniProtKB-SubCell"/>
</dbReference>
<proteinExistence type="inferred from homology"/>
<comment type="similarity">
    <text evidence="2">Belongs to the major facilitator superfamily. Sugar transporter (TC 2.A.1.1) family.</text>
</comment>
<dbReference type="InterPro" id="IPR050360">
    <property type="entry name" value="MFS_Sugar_Transporters"/>
</dbReference>
<keyword evidence="10" id="KW-1185">Reference proteome</keyword>
<dbReference type="PRINTS" id="PR00171">
    <property type="entry name" value="SUGRTRNSPORT"/>
</dbReference>
<feature type="transmembrane region" description="Helical" evidence="7">
    <location>
        <begin position="87"/>
        <end position="106"/>
    </location>
</feature>
<dbReference type="GO" id="GO:0005351">
    <property type="term" value="F:carbohydrate:proton symporter activity"/>
    <property type="evidence" value="ECO:0007669"/>
    <property type="project" value="TreeGrafter"/>
</dbReference>
<feature type="transmembrane region" description="Helical" evidence="7">
    <location>
        <begin position="145"/>
        <end position="166"/>
    </location>
</feature>
<feature type="transmembrane region" description="Helical" evidence="7">
    <location>
        <begin position="186"/>
        <end position="205"/>
    </location>
</feature>
<keyword evidence="3" id="KW-0813">Transport</keyword>
<dbReference type="Gene3D" id="1.20.1250.20">
    <property type="entry name" value="MFS general substrate transporter like domains"/>
    <property type="match status" value="1"/>
</dbReference>
<feature type="transmembrane region" description="Helical" evidence="7">
    <location>
        <begin position="439"/>
        <end position="457"/>
    </location>
</feature>
<keyword evidence="4 7" id="KW-0812">Transmembrane</keyword>
<evidence type="ECO:0000313" key="10">
    <source>
        <dbReference type="Proteomes" id="UP000258309"/>
    </source>
</evidence>
<evidence type="ECO:0000256" key="7">
    <source>
        <dbReference type="SAM" id="Phobius"/>
    </source>
</evidence>
<dbReference type="InterPro" id="IPR003663">
    <property type="entry name" value="Sugar/inositol_transpt"/>
</dbReference>
<evidence type="ECO:0000256" key="5">
    <source>
        <dbReference type="ARBA" id="ARBA00022989"/>
    </source>
</evidence>
<evidence type="ECO:0000256" key="3">
    <source>
        <dbReference type="ARBA" id="ARBA00022448"/>
    </source>
</evidence>
<dbReference type="EMBL" id="NCSJ02000281">
    <property type="protein sequence ID" value="RFU26149.1"/>
    <property type="molecule type" value="Genomic_DNA"/>
</dbReference>
<feature type="non-terminal residue" evidence="9">
    <location>
        <position position="769"/>
    </location>
</feature>
<dbReference type="AlphaFoldDB" id="A0A3E2GYF4"/>
<evidence type="ECO:0000256" key="6">
    <source>
        <dbReference type="ARBA" id="ARBA00023136"/>
    </source>
</evidence>
<dbReference type="FunFam" id="1.20.1250.20:FF:000134">
    <property type="entry name" value="MFS sugar transporter protein"/>
    <property type="match status" value="1"/>
</dbReference>
<dbReference type="InterPro" id="IPR005828">
    <property type="entry name" value="MFS_sugar_transport-like"/>
</dbReference>
<feature type="transmembrane region" description="Helical" evidence="7">
    <location>
        <begin position="369"/>
        <end position="388"/>
    </location>
</feature>
<reference evidence="9 10" key="1">
    <citation type="submission" date="2018-05" db="EMBL/GenBank/DDBJ databases">
        <title>Draft genome sequence of Scytalidium lignicola DSM 105466, a ubiquitous saprotrophic fungus.</title>
        <authorList>
            <person name="Buettner E."/>
            <person name="Gebauer A.M."/>
            <person name="Hofrichter M."/>
            <person name="Liers C."/>
            <person name="Kellner H."/>
        </authorList>
    </citation>
    <scope>NUCLEOTIDE SEQUENCE [LARGE SCALE GENOMIC DNA]</scope>
    <source>
        <strain evidence="9 10">DSM 105466</strain>
    </source>
</reference>
<protein>
    <recommendedName>
        <fullName evidence="8">Major facilitator superfamily (MFS) profile domain-containing protein</fullName>
    </recommendedName>
</protein>
<feature type="non-terminal residue" evidence="9">
    <location>
        <position position="1"/>
    </location>
</feature>
<dbReference type="PROSITE" id="PS50850">
    <property type="entry name" value="MFS"/>
    <property type="match status" value="1"/>
</dbReference>
<dbReference type="NCBIfam" id="TIGR00879">
    <property type="entry name" value="SP"/>
    <property type="match status" value="1"/>
</dbReference>
<feature type="transmembrane region" description="Helical" evidence="7">
    <location>
        <begin position="112"/>
        <end position="133"/>
    </location>
</feature>
<feature type="transmembrane region" description="Helical" evidence="7">
    <location>
        <begin position="21"/>
        <end position="46"/>
    </location>
</feature>
<keyword evidence="5 7" id="KW-1133">Transmembrane helix</keyword>
<comment type="subcellular location">
    <subcellularLocation>
        <location evidence="1">Membrane</location>
        <topology evidence="1">Multi-pass membrane protein</topology>
    </subcellularLocation>
</comment>
<evidence type="ECO:0000256" key="1">
    <source>
        <dbReference type="ARBA" id="ARBA00004141"/>
    </source>
</evidence>
<dbReference type="InterPro" id="IPR036259">
    <property type="entry name" value="MFS_trans_sf"/>
</dbReference>
<dbReference type="PANTHER" id="PTHR48022">
    <property type="entry name" value="PLASTIDIC GLUCOSE TRANSPORTER 4"/>
    <property type="match status" value="1"/>
</dbReference>
<feature type="transmembrane region" description="Helical" evidence="7">
    <location>
        <begin position="409"/>
        <end position="427"/>
    </location>
</feature>
<feature type="transmembrane region" description="Helical" evidence="7">
    <location>
        <begin position="58"/>
        <end position="75"/>
    </location>
</feature>
<dbReference type="PANTHER" id="PTHR48022:SF14">
    <property type="entry name" value="MAJOR FACILITATOR SUPERFAMILY (MFS) PROFILE DOMAIN-CONTAINING PROTEIN-RELATED"/>
    <property type="match status" value="1"/>
</dbReference>
<evidence type="ECO:0000256" key="4">
    <source>
        <dbReference type="ARBA" id="ARBA00022692"/>
    </source>
</evidence>
<dbReference type="OrthoDB" id="6612291at2759"/>
<evidence type="ECO:0000313" key="9">
    <source>
        <dbReference type="EMBL" id="RFU26149.1"/>
    </source>
</evidence>
<feature type="domain" description="Major facilitator superfamily (MFS) profile" evidence="8">
    <location>
        <begin position="18"/>
        <end position="461"/>
    </location>
</feature>
<evidence type="ECO:0000256" key="2">
    <source>
        <dbReference type="ARBA" id="ARBA00010992"/>
    </source>
</evidence>
<feature type="transmembrane region" description="Helical" evidence="7">
    <location>
        <begin position="340"/>
        <end position="357"/>
    </location>
</feature>
<keyword evidence="6 7" id="KW-0472">Membrane</keyword>
<comment type="caution">
    <text evidence="9">The sequence shown here is derived from an EMBL/GenBank/DDBJ whole genome shotgun (WGS) entry which is preliminary data.</text>
</comment>
<accession>A0A3E2GYF4</accession>
<sequence length="769" mass="83924">MGVYNNLSIKGRLRLYSLSAFFGLGSFLWGYNIGIVATLYVSPGWIKALHHPTAPEKGLITAIYYLGTWVAYIFLSGTLSDRVGRRYAALTGALVTSVGAALQTGAVGPKGFAMMIVGRIICGVGNALISTNVPMYQSEIAPAKLRGSLVVMNHIGMTTGLSIAFWSGYGLRHWNGSTAFQESWRLSIALQFIPAFIFCVGLPFVPETPRWLLEHNREDDARKSLQFLRGHDHNPEAVEDELTEVRENMEMHNGISKASWKDLFTHRTLFARLWRASLLQFMAQMCGSTAIKYYLPTNFLALSLGEELSLLASGIESTLKIGCTIMAMLVIDKVGRRRTLIWGTVAMSIALLLNGALPEAYPNNSNRVADYTCIVFIFIFSLGYSMSFGPNTWVYGAEIFPTNMRAKGLNISASAGAIGSIIVAQVWPVAQQNIGSKGYYIFFSFNATCIVLLYLFYPETKGRSLEELDNLFGPVNLDVGRDGYVTKAEEHCTRKSRQVRKIDQSPPIPNPKNVNVATFIAAITNQINHPNPIIAFPFFKFTVPSTSTPNSPQPLDTLAVSQFIIPSTTPTGVALSSILTRMYLLRLVNQINGNVRKISATLSTTLHPFNAAASPCCPSDAAMMIAGMEAKHRVTSLLKKGFMRQFSAPSQIICPASVATMPELIPENSNASAKMVPLAWPIVARGGHDEDCAIDEDGDDEEDDAELGYGVGHAGFDGGEGWAVEWDGEFRGRGQRGVDGVLVLIESTHAGLDKAGAKVDRVWHYGAAD</sequence>
<dbReference type="Proteomes" id="UP000258309">
    <property type="component" value="Unassembled WGS sequence"/>
</dbReference>
<name>A0A3E2GYF4_SCYLI</name>
<dbReference type="InterPro" id="IPR020846">
    <property type="entry name" value="MFS_dom"/>
</dbReference>
<evidence type="ECO:0000259" key="8">
    <source>
        <dbReference type="PROSITE" id="PS50850"/>
    </source>
</evidence>
<dbReference type="Pfam" id="PF00083">
    <property type="entry name" value="Sugar_tr"/>
    <property type="match status" value="1"/>
</dbReference>